<keyword evidence="5 9" id="KW-0240">DNA-directed RNA polymerase</keyword>
<evidence type="ECO:0000259" key="13">
    <source>
        <dbReference type="Pfam" id="PF22536"/>
    </source>
</evidence>
<evidence type="ECO:0000256" key="3">
    <source>
        <dbReference type="ARBA" id="ARBA00011206"/>
    </source>
</evidence>
<dbReference type="InterPro" id="IPR013197">
    <property type="entry name" value="RNA_pol_III_RPC82-rel_HTH"/>
</dbReference>
<dbReference type="Gene3D" id="1.10.10.10">
    <property type="entry name" value="Winged helix-like DNA-binding domain superfamily/Winged helix DNA-binding domain"/>
    <property type="match status" value="2"/>
</dbReference>
<dbReference type="Pfam" id="PF22536">
    <property type="entry name" value="WHD_POLR3C"/>
    <property type="match status" value="1"/>
</dbReference>
<dbReference type="Proteomes" id="UP001149163">
    <property type="component" value="Unassembled WGS sequence"/>
</dbReference>
<evidence type="ECO:0000256" key="8">
    <source>
        <dbReference type="ARBA" id="ARBA00025127"/>
    </source>
</evidence>
<dbReference type="GO" id="GO:0005666">
    <property type="term" value="C:RNA polymerase III complex"/>
    <property type="evidence" value="ECO:0007669"/>
    <property type="project" value="UniProtKB-UniRule"/>
</dbReference>
<evidence type="ECO:0000259" key="11">
    <source>
        <dbReference type="Pfam" id="PF05645"/>
    </source>
</evidence>
<evidence type="ECO:0000259" key="12">
    <source>
        <dbReference type="Pfam" id="PF08221"/>
    </source>
</evidence>
<evidence type="ECO:0000313" key="15">
    <source>
        <dbReference type="Proteomes" id="UP001149163"/>
    </source>
</evidence>
<evidence type="ECO:0000256" key="10">
    <source>
        <dbReference type="SAM" id="MobiDB-lite"/>
    </source>
</evidence>
<dbReference type="PANTHER" id="PTHR12949:SF0">
    <property type="entry name" value="DNA-DIRECTED RNA POLYMERASE III SUBUNIT RPC3"/>
    <property type="match status" value="1"/>
</dbReference>
<dbReference type="AlphaFoldDB" id="A0A9W9ILL8"/>
<sequence length="666" mass="76195">MRHDDFAATQYAAELCALLIEDQFGDLFARIFTTLQRYERLPLPRLKFYSRLTDRQLHHGLAAMIQHHLIYHFTSLEDGNTYYTANPQAAYYLVRSGKIIQLVESRLGEYAARVMEMILYLGHAPIKHLESLPELRQLKPAVPNGVHKDEEQELQETENDMELEDDTNGANGANGDHVEEEEQKPAPLNSTLKALASHGYILRVKDAHFQSPEDNYIEAHKAAANRSDIKMLKGKRQQEALLLKTEEILAQRTDGDLSEGLMVNGLPRGVKRKFVNGISDSASKRLQTGHNGVNGDHVDEDGEENDWSEDEDGFDNIPMESGLVVRVNYEKLDVALRNARFVEMAEQDAPPTTAKVYEGLLRRIEYITKRCRDTDEIPREGEEGEQFSVPIETYKIVDAVDSHLDLSSSIGPLNPATEALNRRGKRPLENGVNGDHHDEEEEEQEEAKGDDDDNGVSRAFEINQHLKLLEQAPHNLASHVNLSEGIKWRVGFRGLARKLRHLELERLVEMRYGDVALRVLRVLHAKGKLDEKRLQEISLLPFKDLRQTLASMQSGGFVDLQEVPKDAQRQPSKTIFLWYFDPDRVCSSVLEDTYKAMSRTLQRIKFERTLRRDFLDKTERSDVKGNEERWLSEGELEQLQRWRDMEAVLLGVVSRLDDMVAVLRDY</sequence>
<dbReference type="InterPro" id="IPR036388">
    <property type="entry name" value="WH-like_DNA-bd_sf"/>
</dbReference>
<keyword evidence="7 9" id="KW-0539">Nucleus</keyword>
<protein>
    <recommendedName>
        <fullName evidence="4 9">DNA-directed RNA polymerase III subunit RPC3</fullName>
        <shortName evidence="9">RNA polymerase III subunit C3</shortName>
    </recommendedName>
</protein>
<comment type="similarity">
    <text evidence="2 9">Belongs to the RNA polymerase beta chain family.</text>
</comment>
<dbReference type="InterPro" id="IPR008806">
    <property type="entry name" value="RNA_pol_III_Rpc82_C"/>
</dbReference>
<evidence type="ECO:0000313" key="14">
    <source>
        <dbReference type="EMBL" id="KAJ5176471.1"/>
    </source>
</evidence>
<feature type="region of interest" description="Disordered" evidence="10">
    <location>
        <begin position="407"/>
        <end position="456"/>
    </location>
</feature>
<dbReference type="GO" id="GO:0003697">
    <property type="term" value="F:single-stranded DNA binding"/>
    <property type="evidence" value="ECO:0007669"/>
    <property type="project" value="UniProtKB-UniRule"/>
</dbReference>
<keyword evidence="15" id="KW-1185">Reference proteome</keyword>
<organism evidence="14 15">
    <name type="scientific">Penicillium canariense</name>
    <dbReference type="NCBI Taxonomy" id="189055"/>
    <lineage>
        <taxon>Eukaryota</taxon>
        <taxon>Fungi</taxon>
        <taxon>Dikarya</taxon>
        <taxon>Ascomycota</taxon>
        <taxon>Pezizomycotina</taxon>
        <taxon>Eurotiomycetes</taxon>
        <taxon>Eurotiomycetidae</taxon>
        <taxon>Eurotiales</taxon>
        <taxon>Aspergillaceae</taxon>
        <taxon>Penicillium</taxon>
    </lineage>
</organism>
<evidence type="ECO:0000256" key="6">
    <source>
        <dbReference type="ARBA" id="ARBA00023163"/>
    </source>
</evidence>
<comment type="subunit">
    <text evidence="3 9">Component of the RNA polymerase III (Pol III) complex consisting of 17 subunits.</text>
</comment>
<dbReference type="EMBL" id="JAPQKN010000001">
    <property type="protein sequence ID" value="KAJ5176471.1"/>
    <property type="molecule type" value="Genomic_DNA"/>
</dbReference>
<gene>
    <name evidence="14" type="ORF">N7482_002348</name>
</gene>
<reference evidence="14" key="1">
    <citation type="submission" date="2022-11" db="EMBL/GenBank/DDBJ databases">
        <authorList>
            <person name="Petersen C."/>
        </authorList>
    </citation>
    <scope>NUCLEOTIDE SEQUENCE</scope>
    <source>
        <strain evidence="14">IBT 26290</strain>
    </source>
</reference>
<feature type="compositionally biased region" description="Acidic residues" evidence="10">
    <location>
        <begin position="438"/>
        <end position="454"/>
    </location>
</feature>
<dbReference type="OrthoDB" id="272392at2759"/>
<dbReference type="Pfam" id="PF08221">
    <property type="entry name" value="HTH_9"/>
    <property type="match status" value="1"/>
</dbReference>
<dbReference type="InterPro" id="IPR039748">
    <property type="entry name" value="RPC3"/>
</dbReference>
<evidence type="ECO:0000256" key="4">
    <source>
        <dbReference type="ARBA" id="ARBA00016689"/>
    </source>
</evidence>
<feature type="compositionally biased region" description="Acidic residues" evidence="10">
    <location>
        <begin position="151"/>
        <end position="167"/>
    </location>
</feature>
<feature type="domain" description="DNA-directed RNA polymerase III subunit RPC3 winged-helix" evidence="13">
    <location>
        <begin position="504"/>
        <end position="579"/>
    </location>
</feature>
<evidence type="ECO:0000256" key="9">
    <source>
        <dbReference type="RuleBase" id="RU367076"/>
    </source>
</evidence>
<dbReference type="GO" id="GO:0006351">
    <property type="term" value="P:DNA-templated transcription"/>
    <property type="evidence" value="ECO:0007669"/>
    <property type="project" value="InterPro"/>
</dbReference>
<dbReference type="Pfam" id="PF05645">
    <property type="entry name" value="RNA_pol_Rpc82"/>
    <property type="match status" value="1"/>
</dbReference>
<evidence type="ECO:0000256" key="1">
    <source>
        <dbReference type="ARBA" id="ARBA00004123"/>
    </source>
</evidence>
<evidence type="ECO:0000256" key="7">
    <source>
        <dbReference type="ARBA" id="ARBA00023242"/>
    </source>
</evidence>
<comment type="caution">
    <text evidence="14">The sequence shown here is derived from an EMBL/GenBank/DDBJ whole genome shotgun (WGS) entry which is preliminary data.</text>
</comment>
<dbReference type="RefSeq" id="XP_056548079.1">
    <property type="nucleotide sequence ID" value="XM_056684473.1"/>
</dbReference>
<dbReference type="InterPro" id="IPR055207">
    <property type="entry name" value="POLR3C_WHD"/>
</dbReference>
<feature type="compositionally biased region" description="Acidic residues" evidence="10">
    <location>
        <begin position="298"/>
        <end position="314"/>
    </location>
</feature>
<keyword evidence="6 9" id="KW-0804">Transcription</keyword>
<proteinExistence type="inferred from homology"/>
<dbReference type="PANTHER" id="PTHR12949">
    <property type="entry name" value="RNA POLYMERASE III DNA DIRECTED -RELATED"/>
    <property type="match status" value="1"/>
</dbReference>
<feature type="region of interest" description="Disordered" evidence="10">
    <location>
        <begin position="284"/>
        <end position="314"/>
    </location>
</feature>
<feature type="domain" description="RNA polymerase III subunit RPC82-related helix-turn-helix" evidence="12">
    <location>
        <begin position="14"/>
        <end position="71"/>
    </location>
</feature>
<comment type="function">
    <text evidence="8 9">DNA-dependent RNA polymerase catalyzes the transcription of DNA into RNA using the four ribonucleoside triphosphates as substrates. Specific core component of RNA polymerase III which synthesizes small RNAs, such as 5S rRNA and tRNAs.</text>
</comment>
<feature type="region of interest" description="Disordered" evidence="10">
    <location>
        <begin position="142"/>
        <end position="185"/>
    </location>
</feature>
<comment type="subcellular location">
    <subcellularLocation>
        <location evidence="1 9">Nucleus</location>
    </subcellularLocation>
</comment>
<name>A0A9W9ILL8_9EURO</name>
<accession>A0A9W9ILL8</accession>
<evidence type="ECO:0000256" key="2">
    <source>
        <dbReference type="ARBA" id="ARBA00006835"/>
    </source>
</evidence>
<dbReference type="GeneID" id="81423649"/>
<reference evidence="14" key="2">
    <citation type="journal article" date="2023" name="IMA Fungus">
        <title>Comparative genomic study of the Penicillium genus elucidates a diverse pangenome and 15 lateral gene transfer events.</title>
        <authorList>
            <person name="Petersen C."/>
            <person name="Sorensen T."/>
            <person name="Nielsen M.R."/>
            <person name="Sondergaard T.E."/>
            <person name="Sorensen J.L."/>
            <person name="Fitzpatrick D.A."/>
            <person name="Frisvad J.C."/>
            <person name="Nielsen K.L."/>
        </authorList>
    </citation>
    <scope>NUCLEOTIDE SEQUENCE</scope>
    <source>
        <strain evidence="14">IBT 26290</strain>
    </source>
</reference>
<evidence type="ECO:0000256" key="5">
    <source>
        <dbReference type="ARBA" id="ARBA00022478"/>
    </source>
</evidence>
<feature type="domain" description="RNA polymerase III Rpc82 C -terminal" evidence="11">
    <location>
        <begin position="191"/>
        <end position="496"/>
    </location>
</feature>